<dbReference type="Proteomes" id="UP000002008">
    <property type="component" value="Chromosome"/>
</dbReference>
<dbReference type="Pfam" id="PF04296">
    <property type="entry name" value="YlxR"/>
    <property type="match status" value="1"/>
</dbReference>
<evidence type="ECO:0000313" key="3">
    <source>
        <dbReference type="Proteomes" id="UP000002008"/>
    </source>
</evidence>
<dbReference type="Gene3D" id="3.30.1230.10">
    <property type="entry name" value="YlxR-like"/>
    <property type="match status" value="1"/>
</dbReference>
<dbReference type="PATRIC" id="fig|324602.8.peg.3413"/>
<organism evidence="2 3">
    <name type="scientific">Chloroflexus aurantiacus (strain ATCC 29366 / DSM 635 / J-10-fl)</name>
    <dbReference type="NCBI Taxonomy" id="324602"/>
    <lineage>
        <taxon>Bacteria</taxon>
        <taxon>Bacillati</taxon>
        <taxon>Chloroflexota</taxon>
        <taxon>Chloroflexia</taxon>
        <taxon>Chloroflexales</taxon>
        <taxon>Chloroflexineae</taxon>
        <taxon>Chloroflexaceae</taxon>
        <taxon>Chloroflexus</taxon>
    </lineage>
</organism>
<dbReference type="InterPro" id="IPR035931">
    <property type="entry name" value="YlxR-like_sf"/>
</dbReference>
<gene>
    <name evidence="2" type="ordered locus">Caur_3012</name>
</gene>
<keyword evidence="3" id="KW-1185">Reference proteome</keyword>
<dbReference type="EnsemblBacteria" id="ABY36211">
    <property type="protein sequence ID" value="ABY36211"/>
    <property type="gene ID" value="Caur_3012"/>
</dbReference>
<sequence length="108" mass="11952">MAANPKTATPRPRHVPKRMCIVCRQSDAKRALIRLVRNADGRVVIDPTGKQPGRGAYLCRNPLCWAQALRRNALERALKIATLHPDDRAVIEAMGQQLLQETESTASA</sequence>
<dbReference type="STRING" id="324602.Caur_3012"/>
<evidence type="ECO:0000313" key="2">
    <source>
        <dbReference type="EMBL" id="ABY36211.1"/>
    </source>
</evidence>
<dbReference type="PANTHER" id="PTHR34215">
    <property type="entry name" value="BLL0784 PROTEIN"/>
    <property type="match status" value="1"/>
</dbReference>
<dbReference type="eggNOG" id="COG2740">
    <property type="taxonomic scope" value="Bacteria"/>
</dbReference>
<evidence type="ECO:0000259" key="1">
    <source>
        <dbReference type="Pfam" id="PF04296"/>
    </source>
</evidence>
<dbReference type="SUPFAM" id="SSF64376">
    <property type="entry name" value="YlxR-like"/>
    <property type="match status" value="1"/>
</dbReference>
<dbReference type="InterPro" id="IPR007393">
    <property type="entry name" value="YlxR_dom"/>
</dbReference>
<dbReference type="InParanoid" id="A9WGP5"/>
<dbReference type="PANTHER" id="PTHR34215:SF1">
    <property type="entry name" value="YLXR DOMAIN-CONTAINING PROTEIN"/>
    <property type="match status" value="1"/>
</dbReference>
<name>A9WGP5_CHLAA</name>
<dbReference type="InterPro" id="IPR037465">
    <property type="entry name" value="YlxR"/>
</dbReference>
<dbReference type="EMBL" id="CP000909">
    <property type="protein sequence ID" value="ABY36211.1"/>
    <property type="molecule type" value="Genomic_DNA"/>
</dbReference>
<proteinExistence type="predicted"/>
<dbReference type="RefSeq" id="WP_012258864.1">
    <property type="nucleotide sequence ID" value="NC_010175.1"/>
</dbReference>
<dbReference type="FunCoup" id="A9WGP5">
    <property type="interactions" value="62"/>
</dbReference>
<reference evidence="3" key="1">
    <citation type="journal article" date="2011" name="BMC Genomics">
        <title>Complete genome sequence of the filamentous anoxygenic phototrophic bacterium Chloroflexus aurantiacus.</title>
        <authorList>
            <person name="Tang K.H."/>
            <person name="Barry K."/>
            <person name="Chertkov O."/>
            <person name="Dalin E."/>
            <person name="Han C.S."/>
            <person name="Hauser L.J."/>
            <person name="Honchak B.M."/>
            <person name="Karbach L.E."/>
            <person name="Land M.L."/>
            <person name="Lapidus A."/>
            <person name="Larimer F.W."/>
            <person name="Mikhailova N."/>
            <person name="Pitluck S."/>
            <person name="Pierson B.K."/>
            <person name="Blankenship R.E."/>
        </authorList>
    </citation>
    <scope>NUCLEOTIDE SEQUENCE [LARGE SCALE GENOMIC DNA]</scope>
    <source>
        <strain evidence="3">ATCC 29366 / DSM 635 / J-10-fl</strain>
    </source>
</reference>
<dbReference type="HOGENOM" id="CLU_147970_2_1_0"/>
<dbReference type="KEGG" id="cau:Caur_3012"/>
<accession>A9WGP5</accession>
<dbReference type="NCBIfam" id="NF047356">
    <property type="entry name" value="RNA_bind_RnpM"/>
    <property type="match status" value="1"/>
</dbReference>
<protein>
    <recommendedName>
        <fullName evidence="1">YlxR domain-containing protein</fullName>
    </recommendedName>
</protein>
<feature type="domain" description="YlxR" evidence="1">
    <location>
        <begin position="18"/>
        <end position="82"/>
    </location>
</feature>
<dbReference type="AlphaFoldDB" id="A9WGP5"/>
<dbReference type="CDD" id="cd00279">
    <property type="entry name" value="YlxR"/>
    <property type="match status" value="1"/>
</dbReference>